<dbReference type="InterPro" id="IPR000299">
    <property type="entry name" value="FERM_domain"/>
</dbReference>
<dbReference type="PROSITE" id="PS50057">
    <property type="entry name" value="FERM_3"/>
    <property type="match status" value="1"/>
</dbReference>
<reference evidence="3 4" key="2">
    <citation type="submission" date="2018-11" db="EMBL/GenBank/DDBJ databases">
        <authorList>
            <consortium name="Pathogen Informatics"/>
        </authorList>
    </citation>
    <scope>NUCLEOTIDE SEQUENCE [LARGE SCALE GENOMIC DNA]</scope>
</reference>
<evidence type="ECO:0000259" key="2">
    <source>
        <dbReference type="PROSITE" id="PS50057"/>
    </source>
</evidence>
<dbReference type="Gene3D" id="3.10.20.90">
    <property type="entry name" value="Phosphatidylinositol 3-kinase Catalytic Subunit, Chain A, domain 1"/>
    <property type="match status" value="1"/>
</dbReference>
<dbReference type="PANTHER" id="PTHR45858:SF5">
    <property type="entry name" value="MOESIN_EZRIN_RADIXIN HOMOLOG 1"/>
    <property type="match status" value="1"/>
</dbReference>
<dbReference type="WBParaSite" id="HNAJ_0001034601-mRNA-1">
    <property type="protein sequence ID" value="HNAJ_0001034601-mRNA-1"/>
    <property type="gene ID" value="HNAJ_0001034601"/>
</dbReference>
<dbReference type="AlphaFoldDB" id="A0A0R3TRV7"/>
<reference evidence="5" key="1">
    <citation type="submission" date="2017-02" db="UniProtKB">
        <authorList>
            <consortium name="WormBaseParasite"/>
        </authorList>
    </citation>
    <scope>IDENTIFICATION</scope>
</reference>
<dbReference type="InterPro" id="IPR051835">
    <property type="entry name" value="RAC1-GEF"/>
</dbReference>
<gene>
    <name evidence="3" type="ORF">HNAJ_LOCUS10341</name>
</gene>
<dbReference type="STRING" id="102285.A0A0R3TRV7"/>
<proteinExistence type="predicted"/>
<dbReference type="InterPro" id="IPR029071">
    <property type="entry name" value="Ubiquitin-like_domsf"/>
</dbReference>
<evidence type="ECO:0000313" key="5">
    <source>
        <dbReference type="WBParaSite" id="HNAJ_0001034601-mRNA-1"/>
    </source>
</evidence>
<evidence type="ECO:0000313" key="4">
    <source>
        <dbReference type="Proteomes" id="UP000278807"/>
    </source>
</evidence>
<dbReference type="EMBL" id="UZAE01012993">
    <property type="protein sequence ID" value="VDO07731.1"/>
    <property type="molecule type" value="Genomic_DNA"/>
</dbReference>
<protein>
    <submittedName>
        <fullName evidence="5">FERM domain-containing protein</fullName>
    </submittedName>
</protein>
<sequence>MALLPEDNNFNYTGSSILSSPGRRSLGGDTTTGSINLANLEANAMRSGNGGNSPMPLYNGGTIEVPDSVPKREYYTTLRRFGTMGPRQGSISGGSLLGAGGGASGPVTAVGSPYPSATIARTATLGRSNTSASNFKPSGKSVDCAVIMLDGLQQMFSIDKAAYGQQLFDAVCSNLDLLETDYFGIKYLAPDNTMLLLRPHARSVQTKDVIYHLASDNPQAVVNSVHFHG</sequence>
<name>A0A0R3TRV7_RODNA</name>
<dbReference type="PANTHER" id="PTHR45858">
    <property type="entry name" value="FERM DOMAIN CONTAINING PROTEIN"/>
    <property type="match status" value="1"/>
</dbReference>
<keyword evidence="4" id="KW-1185">Reference proteome</keyword>
<dbReference type="InterPro" id="IPR018979">
    <property type="entry name" value="FERM_N"/>
</dbReference>
<dbReference type="GO" id="GO:0005085">
    <property type="term" value="F:guanyl-nucleotide exchange factor activity"/>
    <property type="evidence" value="ECO:0007669"/>
    <property type="project" value="TreeGrafter"/>
</dbReference>
<evidence type="ECO:0000313" key="3">
    <source>
        <dbReference type="EMBL" id="VDO07731.1"/>
    </source>
</evidence>
<dbReference type="OrthoDB" id="6589456at2759"/>
<feature type="region of interest" description="Disordered" evidence="1">
    <location>
        <begin position="1"/>
        <end position="31"/>
    </location>
</feature>
<accession>A0A0R3TRV7</accession>
<dbReference type="Proteomes" id="UP000278807">
    <property type="component" value="Unassembled WGS sequence"/>
</dbReference>
<feature type="compositionally biased region" description="Polar residues" evidence="1">
    <location>
        <begin position="8"/>
        <end position="19"/>
    </location>
</feature>
<dbReference type="SUPFAM" id="SSF54236">
    <property type="entry name" value="Ubiquitin-like"/>
    <property type="match status" value="1"/>
</dbReference>
<evidence type="ECO:0000256" key="1">
    <source>
        <dbReference type="SAM" id="MobiDB-lite"/>
    </source>
</evidence>
<feature type="domain" description="FERM" evidence="2">
    <location>
        <begin position="142"/>
        <end position="229"/>
    </location>
</feature>
<organism evidence="5">
    <name type="scientific">Rodentolepis nana</name>
    <name type="common">Dwarf tapeworm</name>
    <name type="synonym">Hymenolepis nana</name>
    <dbReference type="NCBI Taxonomy" id="102285"/>
    <lineage>
        <taxon>Eukaryota</taxon>
        <taxon>Metazoa</taxon>
        <taxon>Spiralia</taxon>
        <taxon>Lophotrochozoa</taxon>
        <taxon>Platyhelminthes</taxon>
        <taxon>Cestoda</taxon>
        <taxon>Eucestoda</taxon>
        <taxon>Cyclophyllidea</taxon>
        <taxon>Hymenolepididae</taxon>
        <taxon>Rodentolepis</taxon>
    </lineage>
</organism>
<dbReference type="Pfam" id="PF09379">
    <property type="entry name" value="FERM_N"/>
    <property type="match status" value="1"/>
</dbReference>